<feature type="compositionally biased region" description="Basic and acidic residues" evidence="1">
    <location>
        <begin position="101"/>
        <end position="112"/>
    </location>
</feature>
<evidence type="ECO:0000256" key="1">
    <source>
        <dbReference type="SAM" id="MobiDB-lite"/>
    </source>
</evidence>
<protein>
    <submittedName>
        <fullName evidence="2">Uncharacterized protein</fullName>
    </submittedName>
</protein>
<dbReference type="Proteomes" id="UP000887159">
    <property type="component" value="Unassembled WGS sequence"/>
</dbReference>
<organism evidence="2 3">
    <name type="scientific">Trichonephila clavipes</name>
    <name type="common">Golden silk orbweaver</name>
    <name type="synonym">Nephila clavipes</name>
    <dbReference type="NCBI Taxonomy" id="2585209"/>
    <lineage>
        <taxon>Eukaryota</taxon>
        <taxon>Metazoa</taxon>
        <taxon>Ecdysozoa</taxon>
        <taxon>Arthropoda</taxon>
        <taxon>Chelicerata</taxon>
        <taxon>Arachnida</taxon>
        <taxon>Araneae</taxon>
        <taxon>Araneomorphae</taxon>
        <taxon>Entelegynae</taxon>
        <taxon>Araneoidea</taxon>
        <taxon>Nephilidae</taxon>
        <taxon>Trichonephila</taxon>
    </lineage>
</organism>
<dbReference type="AlphaFoldDB" id="A0A8X6RS05"/>
<evidence type="ECO:0000313" key="3">
    <source>
        <dbReference type="Proteomes" id="UP000887159"/>
    </source>
</evidence>
<sequence length="120" mass="13952">MSRKLDDSTRWKFIYALNNPPQFIFQFSWQHQRNDSQSFPTYVPSLRNPKTLQTKEATKHATRRCSYISQKSSVGDVIIQRKRRGSEMAERQSGRPTQISELDRRSSEEGSETKSQVLVG</sequence>
<keyword evidence="3" id="KW-1185">Reference proteome</keyword>
<accession>A0A8X6RS05</accession>
<dbReference type="EMBL" id="BMAU01021192">
    <property type="protein sequence ID" value="GFX96486.1"/>
    <property type="molecule type" value="Genomic_DNA"/>
</dbReference>
<reference evidence="2" key="1">
    <citation type="submission" date="2020-08" db="EMBL/GenBank/DDBJ databases">
        <title>Multicomponent nature underlies the extraordinary mechanical properties of spider dragline silk.</title>
        <authorList>
            <person name="Kono N."/>
            <person name="Nakamura H."/>
            <person name="Mori M."/>
            <person name="Yoshida Y."/>
            <person name="Ohtoshi R."/>
            <person name="Malay A.D."/>
            <person name="Moran D.A.P."/>
            <person name="Tomita M."/>
            <person name="Numata K."/>
            <person name="Arakawa K."/>
        </authorList>
    </citation>
    <scope>NUCLEOTIDE SEQUENCE</scope>
</reference>
<feature type="region of interest" description="Disordered" evidence="1">
    <location>
        <begin position="81"/>
        <end position="120"/>
    </location>
</feature>
<comment type="caution">
    <text evidence="2">The sequence shown here is derived from an EMBL/GenBank/DDBJ whole genome shotgun (WGS) entry which is preliminary data.</text>
</comment>
<gene>
    <name evidence="2" type="ORF">TNCV_1441601</name>
</gene>
<proteinExistence type="predicted"/>
<name>A0A8X6RS05_TRICX</name>
<evidence type="ECO:0000313" key="2">
    <source>
        <dbReference type="EMBL" id="GFX96486.1"/>
    </source>
</evidence>